<evidence type="ECO:0000256" key="14">
    <source>
        <dbReference type="PIRNR" id="PIRNR038455"/>
    </source>
</evidence>
<feature type="binding site" description="axial binding residue" evidence="17">
    <location>
        <position position="132"/>
    </location>
    <ligand>
        <name>heme c</name>
        <dbReference type="ChEBI" id="CHEBI:61717"/>
        <label>1</label>
    </ligand>
    <ligandPart>
        <name>Fe</name>
        <dbReference type="ChEBI" id="CHEBI:18248"/>
    </ligandPart>
</feature>
<dbReference type="GO" id="GO:0070069">
    <property type="term" value="C:cytochrome complex"/>
    <property type="evidence" value="ECO:0007669"/>
    <property type="project" value="InterPro"/>
</dbReference>
<evidence type="ECO:0000259" key="19">
    <source>
        <dbReference type="PROSITE" id="PS51007"/>
    </source>
</evidence>
<comment type="subunit">
    <text evidence="2 14">Heterodimer of SoxA and SoxX.</text>
</comment>
<dbReference type="Pfam" id="PF21342">
    <property type="entry name" value="SoxA-TsdA_cyt-c"/>
    <property type="match status" value="2"/>
</dbReference>
<dbReference type="GO" id="GO:0019417">
    <property type="term" value="P:sulfur oxidation"/>
    <property type="evidence" value="ECO:0007669"/>
    <property type="project" value="InterPro"/>
</dbReference>
<feature type="domain" description="Cytochrome c" evidence="19">
    <location>
        <begin position="176"/>
        <end position="269"/>
    </location>
</feature>
<dbReference type="InterPro" id="IPR036909">
    <property type="entry name" value="Cyt_c-like_dom_sf"/>
</dbReference>
<dbReference type="PROSITE" id="PS51007">
    <property type="entry name" value="CYTC"/>
    <property type="match status" value="1"/>
</dbReference>
<comment type="cofactor">
    <cofactor evidence="16">
        <name>heme</name>
        <dbReference type="ChEBI" id="CHEBI:30413"/>
    </cofactor>
    <text evidence="16">Binds 2 heme groups per subunit.</text>
</comment>
<keyword evidence="9 14" id="KW-0249">Electron transport</keyword>
<evidence type="ECO:0000256" key="4">
    <source>
        <dbReference type="ARBA" id="ARBA00022617"/>
    </source>
</evidence>
<dbReference type="GO" id="GO:0016740">
    <property type="term" value="F:transferase activity"/>
    <property type="evidence" value="ECO:0007669"/>
    <property type="project" value="UniProtKB-KW"/>
</dbReference>
<evidence type="ECO:0000256" key="18">
    <source>
        <dbReference type="SAM" id="SignalP"/>
    </source>
</evidence>
<evidence type="ECO:0000256" key="5">
    <source>
        <dbReference type="ARBA" id="ARBA00022679"/>
    </source>
</evidence>
<name>A0AAW9DR65_ACIAO</name>
<evidence type="ECO:0000313" key="20">
    <source>
        <dbReference type="EMBL" id="MDX5931554.1"/>
    </source>
</evidence>
<keyword evidence="10 14" id="KW-0408">Iron</keyword>
<evidence type="ECO:0000256" key="11">
    <source>
        <dbReference type="ARBA" id="ARBA00025746"/>
    </source>
</evidence>
<evidence type="ECO:0000256" key="7">
    <source>
        <dbReference type="ARBA" id="ARBA00022729"/>
    </source>
</evidence>
<dbReference type="NCBIfam" id="TIGR04484">
    <property type="entry name" value="thiosulf_SoxA"/>
    <property type="match status" value="1"/>
</dbReference>
<dbReference type="GO" id="GO:0046872">
    <property type="term" value="F:metal ion binding"/>
    <property type="evidence" value="ECO:0007669"/>
    <property type="project" value="UniProtKB-KW"/>
</dbReference>
<keyword evidence="8 14" id="KW-0574">Periplasm</keyword>
<dbReference type="PIRSF" id="PIRSF038455">
    <property type="entry name" value="SoxA"/>
    <property type="match status" value="1"/>
</dbReference>
<dbReference type="GO" id="GO:0016669">
    <property type="term" value="F:oxidoreductase activity, acting on a sulfur group of donors, cytochrome as acceptor"/>
    <property type="evidence" value="ECO:0007669"/>
    <property type="project" value="InterPro"/>
</dbReference>
<feature type="active site" description="Cysteine persulfide intermediate" evidence="15">
    <location>
        <position position="243"/>
    </location>
</feature>
<evidence type="ECO:0000256" key="1">
    <source>
        <dbReference type="ARBA" id="ARBA00004418"/>
    </source>
</evidence>
<feature type="binding site" description="covalent" evidence="16">
    <location>
        <position position="100"/>
    </location>
    <ligand>
        <name>heme c</name>
        <dbReference type="ChEBI" id="CHEBI:61717"/>
        <label>1</label>
    </ligand>
</feature>
<dbReference type="AlphaFoldDB" id="A0AAW9DR65"/>
<keyword evidence="3 14" id="KW-0813">Transport</keyword>
<evidence type="ECO:0000256" key="16">
    <source>
        <dbReference type="PIRSR" id="PIRSR038455-2"/>
    </source>
</evidence>
<evidence type="ECO:0000256" key="17">
    <source>
        <dbReference type="PIRSR" id="PIRSR038455-3"/>
    </source>
</evidence>
<dbReference type="EC" id="2.8.5.2" evidence="14"/>
<evidence type="ECO:0000256" key="15">
    <source>
        <dbReference type="PIRSR" id="PIRSR038455-1"/>
    </source>
</evidence>
<reference evidence="20 21" key="1">
    <citation type="submission" date="2023-11" db="EMBL/GenBank/DDBJ databases">
        <title>MicrobeMod: A computational toolkit for identifying prokaryotic methylation and restriction-modification with nanopore sequencing.</title>
        <authorList>
            <person name="Crits-Christoph A."/>
            <person name="Kang S.C."/>
            <person name="Lee H."/>
            <person name="Ostrov N."/>
        </authorList>
    </citation>
    <scope>NUCLEOTIDE SEQUENCE [LARGE SCALE GENOMIC DNA]</scope>
    <source>
        <strain evidence="20 21">DSMZ 700</strain>
    </source>
</reference>
<comment type="caution">
    <text evidence="20">The sequence shown here is derived from an EMBL/GenBank/DDBJ whole genome shotgun (WGS) entry which is preliminary data.</text>
</comment>
<dbReference type="RefSeq" id="WP_319614458.1">
    <property type="nucleotide sequence ID" value="NZ_JAWXYB010000018.1"/>
</dbReference>
<keyword evidence="21" id="KW-1185">Reference proteome</keyword>
<evidence type="ECO:0000256" key="10">
    <source>
        <dbReference type="ARBA" id="ARBA00023004"/>
    </source>
</evidence>
<dbReference type="GO" id="GO:0042597">
    <property type="term" value="C:periplasmic space"/>
    <property type="evidence" value="ECO:0007669"/>
    <property type="project" value="UniProtKB-SubCell"/>
</dbReference>
<dbReference type="GO" id="GO:0009055">
    <property type="term" value="F:electron transfer activity"/>
    <property type="evidence" value="ECO:0007669"/>
    <property type="project" value="InterPro"/>
</dbReference>
<dbReference type="InterPro" id="IPR025710">
    <property type="entry name" value="SoxA"/>
</dbReference>
<comment type="catalytic activity">
    <reaction evidence="12 14">
        <text>L-cysteinyl-[SoxY protein] + thiosulfate + 2 Fe(III)-[cytochrome c] = S-sulfosulfanyl-L-cysteinyl-[SoxY protein] + 2 Fe(II)-[cytochrome c] + 2 H(+)</text>
        <dbReference type="Rhea" id="RHEA:56720"/>
        <dbReference type="Rhea" id="RHEA-COMP:10350"/>
        <dbReference type="Rhea" id="RHEA-COMP:14328"/>
        <dbReference type="Rhea" id="RHEA-COMP:14399"/>
        <dbReference type="Rhea" id="RHEA-COMP:14691"/>
        <dbReference type="ChEBI" id="CHEBI:15378"/>
        <dbReference type="ChEBI" id="CHEBI:29033"/>
        <dbReference type="ChEBI" id="CHEBI:29034"/>
        <dbReference type="ChEBI" id="CHEBI:29950"/>
        <dbReference type="ChEBI" id="CHEBI:33542"/>
        <dbReference type="ChEBI" id="CHEBI:139321"/>
        <dbReference type="EC" id="2.8.5.2"/>
    </reaction>
</comment>
<feature type="binding site" description="axial binding residue" evidence="17">
    <location>
        <position position="243"/>
    </location>
    <ligand>
        <name>heme c</name>
        <dbReference type="ChEBI" id="CHEBI:61717"/>
        <label>2</label>
    </ligand>
    <ligandPart>
        <name>Fe</name>
        <dbReference type="ChEBI" id="CHEBI:18248"/>
    </ligandPart>
</feature>
<dbReference type="EMBL" id="JAWXYB010000018">
    <property type="protein sequence ID" value="MDX5931554.1"/>
    <property type="molecule type" value="Genomic_DNA"/>
</dbReference>
<protein>
    <recommendedName>
        <fullName evidence="14">SoxAX cytochrome complex subunit A</fullName>
        <ecNumber evidence="14">2.8.5.2</ecNumber>
    </recommendedName>
    <alternativeName>
        <fullName evidence="14">Protein SoxA</fullName>
    </alternativeName>
    <alternativeName>
        <fullName evidence="14">Sulfur oxidizing protein A</fullName>
    </alternativeName>
    <alternativeName>
        <fullName evidence="14">Thiosulfate-oxidizing multienzyme system protein SoxA</fullName>
    </alternativeName>
</protein>
<dbReference type="Proteomes" id="UP001279553">
    <property type="component" value="Unassembled WGS sequence"/>
</dbReference>
<gene>
    <name evidence="20" type="primary">soxA</name>
    <name evidence="20" type="ORF">SIL87_12330</name>
</gene>
<keyword evidence="4 14" id="KW-0349">Heme</keyword>
<dbReference type="Gene3D" id="1.10.760.10">
    <property type="entry name" value="Cytochrome c-like domain"/>
    <property type="match status" value="2"/>
</dbReference>
<sequence length="282" mass="30491">MKFPLLGLAVTAGLLGSTVLASAATQPDPSADTKAFQSYYQQQFPKLPLKDYVNGSYNFSASLRKQWKQILEFPPYSFAVDNGKTLFNTKFPNGKSYASCFPNGGIGIAQNYPMFDQKTGKVMTLGLAINQCRTENGLKPLKLTKGPLADIDAYMTSTSDGKPIDVVVPHTKAALAAYTVGKEYFYSRRGQLNFSCASCHLQAAGKHLRGDILAPALGMTASFPLYRSKWGDMGTLVRRFIGCNKKVKAAPLKADSPVYADLAYFLTTMSNGLPVAGPGARP</sequence>
<feature type="chain" id="PRO_5043667620" description="SoxAX cytochrome complex subunit A" evidence="18">
    <location>
        <begin position="24"/>
        <end position="282"/>
    </location>
</feature>
<feature type="binding site" description="covalent" evidence="16">
    <location>
        <position position="196"/>
    </location>
    <ligand>
        <name>heme c</name>
        <dbReference type="ChEBI" id="CHEBI:61717"/>
        <label>2</label>
    </ligand>
</feature>
<evidence type="ECO:0000256" key="6">
    <source>
        <dbReference type="ARBA" id="ARBA00022723"/>
    </source>
</evidence>
<evidence type="ECO:0000256" key="13">
    <source>
        <dbReference type="ARBA" id="ARBA00048423"/>
    </source>
</evidence>
<feature type="binding site" description="axial binding residue" evidence="17">
    <location>
        <position position="200"/>
    </location>
    <ligand>
        <name>heme c</name>
        <dbReference type="ChEBI" id="CHEBI:61717"/>
        <label>2</label>
    </ligand>
    <ligandPart>
        <name>Fe</name>
        <dbReference type="ChEBI" id="CHEBI:18248"/>
    </ligandPart>
</feature>
<feature type="binding site" evidence="16">
    <location>
        <position position="239"/>
    </location>
    <ligand>
        <name>substrate</name>
    </ligand>
</feature>
<feature type="binding site" description="covalent" evidence="16">
    <location>
        <position position="199"/>
    </location>
    <ligand>
        <name>heme c</name>
        <dbReference type="ChEBI" id="CHEBI:61717"/>
        <label>2</label>
    </ligand>
</feature>
<proteinExistence type="inferred from homology"/>
<organism evidence="20 21">
    <name type="scientific">Acidiphilium acidophilum</name>
    <name type="common">Thiobacillus acidophilus</name>
    <dbReference type="NCBI Taxonomy" id="76588"/>
    <lineage>
        <taxon>Bacteria</taxon>
        <taxon>Pseudomonadati</taxon>
        <taxon>Pseudomonadota</taxon>
        <taxon>Alphaproteobacteria</taxon>
        <taxon>Acetobacterales</taxon>
        <taxon>Acidocellaceae</taxon>
        <taxon>Acidiphilium</taxon>
    </lineage>
</organism>
<evidence type="ECO:0000313" key="21">
    <source>
        <dbReference type="Proteomes" id="UP001279553"/>
    </source>
</evidence>
<comment type="catalytic activity">
    <reaction evidence="13 14">
        <text>S-sulfanyl-L-cysteinyl-[SoxY protein] + thiosulfate + 2 Fe(III)-[cytochrome c] = S-(2-sulfodisulfanyl)-L-cysteinyl-[SoxY protein] + 2 Fe(II)-[cytochrome c] + 2 H(+)</text>
        <dbReference type="Rhea" id="RHEA:51224"/>
        <dbReference type="Rhea" id="RHEA-COMP:10350"/>
        <dbReference type="Rhea" id="RHEA-COMP:14399"/>
        <dbReference type="Rhea" id="RHEA-COMP:14689"/>
        <dbReference type="Rhea" id="RHEA-COMP:14690"/>
        <dbReference type="ChEBI" id="CHEBI:15378"/>
        <dbReference type="ChEBI" id="CHEBI:29033"/>
        <dbReference type="ChEBI" id="CHEBI:29034"/>
        <dbReference type="ChEBI" id="CHEBI:33542"/>
        <dbReference type="ChEBI" id="CHEBI:61963"/>
        <dbReference type="ChEBI" id="CHEBI:140664"/>
        <dbReference type="EC" id="2.8.5.2"/>
    </reaction>
</comment>
<keyword evidence="7 18" id="KW-0732">Signal</keyword>
<keyword evidence="6 14" id="KW-0479">Metal-binding</keyword>
<comment type="similarity">
    <text evidence="11 14">Belongs to the SoxA family.</text>
</comment>
<dbReference type="SUPFAM" id="SSF46626">
    <property type="entry name" value="Cytochrome c"/>
    <property type="match status" value="2"/>
</dbReference>
<keyword evidence="5 14" id="KW-0808">Transferase</keyword>
<dbReference type="GO" id="GO:0020037">
    <property type="term" value="F:heme binding"/>
    <property type="evidence" value="ECO:0007669"/>
    <property type="project" value="InterPro"/>
</dbReference>
<comment type="subcellular location">
    <subcellularLocation>
        <location evidence="1 14">Periplasm</location>
    </subcellularLocation>
</comment>
<evidence type="ECO:0000256" key="8">
    <source>
        <dbReference type="ARBA" id="ARBA00022764"/>
    </source>
</evidence>
<evidence type="ECO:0000256" key="3">
    <source>
        <dbReference type="ARBA" id="ARBA00022448"/>
    </source>
</evidence>
<accession>A0AAW9DR65</accession>
<evidence type="ECO:0000256" key="12">
    <source>
        <dbReference type="ARBA" id="ARBA00048077"/>
    </source>
</evidence>
<evidence type="ECO:0000256" key="2">
    <source>
        <dbReference type="ARBA" id="ARBA00011530"/>
    </source>
</evidence>
<feature type="signal peptide" evidence="18">
    <location>
        <begin position="1"/>
        <end position="23"/>
    </location>
</feature>
<dbReference type="InterPro" id="IPR009056">
    <property type="entry name" value="Cyt_c-like_dom"/>
</dbReference>
<evidence type="ECO:0000256" key="9">
    <source>
        <dbReference type="ARBA" id="ARBA00022982"/>
    </source>
</evidence>